<dbReference type="AlphaFoldDB" id="A0A1B4V709"/>
<proteinExistence type="predicted"/>
<keyword evidence="1" id="KW-0732">Signal</keyword>
<protein>
    <recommendedName>
        <fullName evidence="2">Thioredoxin-like fold domain-containing protein</fullName>
    </recommendedName>
</protein>
<dbReference type="OrthoDB" id="7066560at2"/>
<dbReference type="Gene3D" id="3.40.30.10">
    <property type="entry name" value="Glutaredoxin"/>
    <property type="match status" value="1"/>
</dbReference>
<dbReference type="Pfam" id="PF13098">
    <property type="entry name" value="Thioredoxin_2"/>
    <property type="match status" value="1"/>
</dbReference>
<dbReference type="RefSeq" id="WP_096458311.1">
    <property type="nucleotide sequence ID" value="NZ_AP014936.1"/>
</dbReference>
<organism evidence="3 4">
    <name type="scientific">Sulfurifustis variabilis</name>
    <dbReference type="NCBI Taxonomy" id="1675686"/>
    <lineage>
        <taxon>Bacteria</taxon>
        <taxon>Pseudomonadati</taxon>
        <taxon>Pseudomonadota</taxon>
        <taxon>Gammaproteobacteria</taxon>
        <taxon>Acidiferrobacterales</taxon>
        <taxon>Acidiferrobacteraceae</taxon>
        <taxon>Sulfurifustis</taxon>
    </lineage>
</organism>
<dbReference type="SUPFAM" id="SSF52833">
    <property type="entry name" value="Thioredoxin-like"/>
    <property type="match status" value="1"/>
</dbReference>
<keyword evidence="4" id="KW-1185">Reference proteome</keyword>
<accession>A0A1B4V709</accession>
<feature type="signal peptide" evidence="1">
    <location>
        <begin position="1"/>
        <end position="19"/>
    </location>
</feature>
<feature type="chain" id="PRO_5008571271" description="Thioredoxin-like fold domain-containing protein" evidence="1">
    <location>
        <begin position="20"/>
        <end position="162"/>
    </location>
</feature>
<feature type="domain" description="Thioredoxin-like fold" evidence="2">
    <location>
        <begin position="38"/>
        <end position="125"/>
    </location>
</feature>
<gene>
    <name evidence="3" type="ORF">SVA_0503</name>
</gene>
<dbReference type="InterPro" id="IPR012336">
    <property type="entry name" value="Thioredoxin-like_fold"/>
</dbReference>
<dbReference type="Proteomes" id="UP000218899">
    <property type="component" value="Chromosome"/>
</dbReference>
<sequence length="162" mass="17721">MFGRVFGIWLALVAGAASATELPMASDLRADARHAARYGTPILVFFAADSCPFCHQVEDLHLRPMHVRGTYGDRVLIRVVRTERAQAMTDFDGRRTDHGSFARREGATFTPTVRLYGPGGQELARPIIGYSADFYSGMLEQAIDDALARLRSQAQAGSPSGF</sequence>
<reference evidence="3 4" key="1">
    <citation type="submission" date="2015-08" db="EMBL/GenBank/DDBJ databases">
        <title>Complete genome sequence of Sulfurifustis variabilis.</title>
        <authorList>
            <person name="Miura A."/>
            <person name="Kojima H."/>
            <person name="Fukui M."/>
        </authorList>
    </citation>
    <scope>NUCLEOTIDE SEQUENCE [LARGE SCALE GENOMIC DNA]</scope>
    <source>
        <strain evidence="4">skN76</strain>
    </source>
</reference>
<name>A0A1B4V709_9GAMM</name>
<evidence type="ECO:0000256" key="1">
    <source>
        <dbReference type="SAM" id="SignalP"/>
    </source>
</evidence>
<evidence type="ECO:0000313" key="4">
    <source>
        <dbReference type="Proteomes" id="UP000218899"/>
    </source>
</evidence>
<dbReference type="KEGG" id="sva:SVA_0503"/>
<evidence type="ECO:0000313" key="3">
    <source>
        <dbReference type="EMBL" id="BAU47084.1"/>
    </source>
</evidence>
<dbReference type="InterPro" id="IPR036249">
    <property type="entry name" value="Thioredoxin-like_sf"/>
</dbReference>
<dbReference type="EMBL" id="AP014936">
    <property type="protein sequence ID" value="BAU47084.1"/>
    <property type="molecule type" value="Genomic_DNA"/>
</dbReference>
<evidence type="ECO:0000259" key="2">
    <source>
        <dbReference type="Pfam" id="PF13098"/>
    </source>
</evidence>